<dbReference type="GO" id="GO:0016301">
    <property type="term" value="F:kinase activity"/>
    <property type="evidence" value="ECO:0007669"/>
    <property type="project" value="UniProtKB-KW"/>
</dbReference>
<dbReference type="InterPro" id="IPR005338">
    <property type="entry name" value="Anhydro_N_Ac-Mur_kinase"/>
</dbReference>
<dbReference type="OrthoDB" id="9763949at2"/>
<dbReference type="PATRIC" id="fig|400092.3.peg.1533"/>
<dbReference type="KEGG" id="pko:PKOR_06885"/>
<proteinExistence type="predicted"/>
<keyword evidence="1" id="KW-0418">Kinase</keyword>
<dbReference type="PANTHER" id="PTHR30605">
    <property type="entry name" value="ANHYDRO-N-ACETYLMURAMIC ACID KINASE"/>
    <property type="match status" value="1"/>
</dbReference>
<dbReference type="PANTHER" id="PTHR30605:SF0">
    <property type="entry name" value="ANHYDRO-N-ACETYLMURAMIC ACID KINASE"/>
    <property type="match status" value="1"/>
</dbReference>
<protein>
    <submittedName>
        <fullName evidence="1">Anhydro-N-acetylmuramic acid kinase</fullName>
    </submittedName>
</protein>
<keyword evidence="2" id="KW-1185">Reference proteome</keyword>
<dbReference type="EMBL" id="CP009621">
    <property type="protein sequence ID" value="AKD02899.1"/>
    <property type="molecule type" value="Genomic_DNA"/>
</dbReference>
<dbReference type="AlphaFoldDB" id="A0A0E3ZEH3"/>
<dbReference type="GO" id="GO:0005524">
    <property type="term" value="F:ATP binding"/>
    <property type="evidence" value="ECO:0007669"/>
    <property type="project" value="InterPro"/>
</dbReference>
<sequence length="357" mass="39015">MDTSYHVIGLMSGTSLDGLDIAHCRFTYKSQNWVYEILNTTTLPYIDSLIDSLQGAETASALELVELDHAFGSFMGQQVHEFVQQHEIQPDFVASHGHTIFHQPDKHISLQLGHGAYIAANAQLPVICDFRTLDIALGGQGAPLVPIGDELLFSKYDYCINLGGIANVSYSQNGRRSAFDISACNMLLNTLANSIGKPYDKDGELARSGSLQPDLLSTLNQPAYFSAPAPKSLGKEWVLEHSLKSIEESNASVIDKLHTVCQHIAQQIQQALPPLHEGMHHVLLTGGGAFNTFLIEQIQKQLGSKFLVEVPEPEVVSFKEALIFAFLGVLRWRGEHNCLSSVTGASRNNVGGAIYLC</sequence>
<evidence type="ECO:0000313" key="2">
    <source>
        <dbReference type="Proteomes" id="UP000033109"/>
    </source>
</evidence>
<dbReference type="InterPro" id="IPR043129">
    <property type="entry name" value="ATPase_NBD"/>
</dbReference>
<dbReference type="Gene3D" id="3.30.420.40">
    <property type="match status" value="2"/>
</dbReference>
<dbReference type="GO" id="GO:0006040">
    <property type="term" value="P:amino sugar metabolic process"/>
    <property type="evidence" value="ECO:0007669"/>
    <property type="project" value="InterPro"/>
</dbReference>
<dbReference type="SUPFAM" id="SSF53067">
    <property type="entry name" value="Actin-like ATPase domain"/>
    <property type="match status" value="1"/>
</dbReference>
<dbReference type="Proteomes" id="UP000033109">
    <property type="component" value="Chromosome"/>
</dbReference>
<reference evidence="1 2" key="1">
    <citation type="journal article" date="2015" name="Sci. Rep.">
        <title>Unraveling adaptation of Pontibacter korlensis to radiation and infertility in desert through complete genome and comparative transcriptomic analysis.</title>
        <authorList>
            <person name="Dai J."/>
            <person name="Dai W."/>
            <person name="Qiu C."/>
            <person name="Yang Z."/>
            <person name="Zhang Y."/>
            <person name="Zhou M."/>
            <person name="Zhang L."/>
            <person name="Fang C."/>
            <person name="Gao Q."/>
            <person name="Yang Q."/>
            <person name="Li X."/>
            <person name="Wang Z."/>
            <person name="Wang Z."/>
            <person name="Jia Z."/>
            <person name="Chen X."/>
        </authorList>
    </citation>
    <scope>NUCLEOTIDE SEQUENCE [LARGE SCALE GENOMIC DNA]</scope>
    <source>
        <strain evidence="1 2">X14-1T</strain>
    </source>
</reference>
<evidence type="ECO:0000313" key="1">
    <source>
        <dbReference type="EMBL" id="AKD02899.1"/>
    </source>
</evidence>
<dbReference type="GO" id="GO:0016773">
    <property type="term" value="F:phosphotransferase activity, alcohol group as acceptor"/>
    <property type="evidence" value="ECO:0007669"/>
    <property type="project" value="InterPro"/>
</dbReference>
<dbReference type="RefSeq" id="WP_046309909.1">
    <property type="nucleotide sequence ID" value="NZ_CBCSCY010000001.1"/>
</dbReference>
<name>A0A0E3ZEH3_9BACT</name>
<dbReference type="NCBIfam" id="NF007144">
    <property type="entry name" value="PRK09585.2-3"/>
    <property type="match status" value="1"/>
</dbReference>
<organism evidence="1 2">
    <name type="scientific">Pontibacter korlensis</name>
    <dbReference type="NCBI Taxonomy" id="400092"/>
    <lineage>
        <taxon>Bacteria</taxon>
        <taxon>Pseudomonadati</taxon>
        <taxon>Bacteroidota</taxon>
        <taxon>Cytophagia</taxon>
        <taxon>Cytophagales</taxon>
        <taxon>Hymenobacteraceae</taxon>
        <taxon>Pontibacter</taxon>
    </lineage>
</organism>
<dbReference type="Pfam" id="PF03702">
    <property type="entry name" value="AnmK"/>
    <property type="match status" value="1"/>
</dbReference>
<accession>A0A0E3ZEH3</accession>
<gene>
    <name evidence="1" type="ORF">PKOR_06885</name>
</gene>
<dbReference type="HOGENOM" id="CLU_038782_2_0_10"/>
<keyword evidence="1" id="KW-0808">Transferase</keyword>
<dbReference type="GO" id="GO:0009254">
    <property type="term" value="P:peptidoglycan turnover"/>
    <property type="evidence" value="ECO:0007669"/>
    <property type="project" value="InterPro"/>
</dbReference>
<dbReference type="STRING" id="400092.PKOR_06885"/>